<evidence type="ECO:0000313" key="4">
    <source>
        <dbReference type="Proteomes" id="UP000325134"/>
    </source>
</evidence>
<dbReference type="AlphaFoldDB" id="A0A1M4ZXW0"/>
<dbReference type="EMBL" id="FQVK01000022">
    <property type="protein sequence ID" value="SHF22815.1"/>
    <property type="molecule type" value="Genomic_DNA"/>
</dbReference>
<reference evidence="3 4" key="1">
    <citation type="submission" date="2016-11" db="EMBL/GenBank/DDBJ databases">
        <authorList>
            <person name="Varghese N."/>
            <person name="Submissions S."/>
        </authorList>
    </citation>
    <scope>NUCLEOTIDE SEQUENCE [LARGE SCALE GENOMIC DNA]</scope>
    <source>
        <strain evidence="3 4">DSM 29341</strain>
    </source>
</reference>
<gene>
    <name evidence="3" type="ORF">SAMN05444279_12237</name>
</gene>
<evidence type="ECO:0000313" key="3">
    <source>
        <dbReference type="EMBL" id="SHF22815.1"/>
    </source>
</evidence>
<dbReference type="Pfam" id="PF13400">
    <property type="entry name" value="Tad"/>
    <property type="match status" value="1"/>
</dbReference>
<dbReference type="OrthoDB" id="7522752at2"/>
<dbReference type="InterPro" id="IPR036465">
    <property type="entry name" value="vWFA_dom_sf"/>
</dbReference>
<dbReference type="InterPro" id="IPR028087">
    <property type="entry name" value="Tad_N"/>
</dbReference>
<name>A0A1M4ZXW0_9RHOB</name>
<keyword evidence="1" id="KW-0472">Membrane</keyword>
<dbReference type="Gene3D" id="3.40.50.410">
    <property type="entry name" value="von Willebrand factor, type A domain"/>
    <property type="match status" value="1"/>
</dbReference>
<dbReference type="Proteomes" id="UP000325134">
    <property type="component" value="Unassembled WGS sequence"/>
</dbReference>
<evidence type="ECO:0000259" key="2">
    <source>
        <dbReference type="PROSITE" id="PS50234"/>
    </source>
</evidence>
<keyword evidence="4" id="KW-1185">Reference proteome</keyword>
<evidence type="ECO:0000256" key="1">
    <source>
        <dbReference type="SAM" id="Phobius"/>
    </source>
</evidence>
<dbReference type="RefSeq" id="WP_149776781.1">
    <property type="nucleotide sequence ID" value="NZ_FQVK01000022.1"/>
</dbReference>
<feature type="transmembrane region" description="Helical" evidence="1">
    <location>
        <begin position="38"/>
        <end position="58"/>
    </location>
</feature>
<protein>
    <submittedName>
        <fullName evidence="3">Flp pilus assembly protein TadG</fullName>
    </submittedName>
</protein>
<dbReference type="InterPro" id="IPR002035">
    <property type="entry name" value="VWF_A"/>
</dbReference>
<dbReference type="PROSITE" id="PS50234">
    <property type="entry name" value="VWFA"/>
    <property type="match status" value="1"/>
</dbReference>
<proteinExistence type="predicted"/>
<accession>A0A1M4ZXW0</accession>
<keyword evidence="1" id="KW-1133">Transmembrane helix</keyword>
<keyword evidence="1" id="KW-0812">Transmembrane</keyword>
<feature type="domain" description="VWFA" evidence="2">
    <location>
        <begin position="165"/>
        <end position="368"/>
    </location>
</feature>
<dbReference type="SUPFAM" id="SSF53300">
    <property type="entry name" value="vWA-like"/>
    <property type="match status" value="1"/>
</dbReference>
<organism evidence="3 4">
    <name type="scientific">Ruegeria intermedia</name>
    <dbReference type="NCBI Taxonomy" id="996115"/>
    <lineage>
        <taxon>Bacteria</taxon>
        <taxon>Pseudomonadati</taxon>
        <taxon>Pseudomonadota</taxon>
        <taxon>Alphaproteobacteria</taxon>
        <taxon>Rhodobacterales</taxon>
        <taxon>Roseobacteraceae</taxon>
        <taxon>Ruegeria</taxon>
    </lineage>
</organism>
<sequence>MRNFEWTPKHLSGHLQRCRHDCREDETFLSSERGTMTVFALMMMLIIFTVAGFAVDVMRFDRERAKLQYALDRAVLAAADLDQDLCPKDVVIDYLKKEGLDQYLVGDPIVTPNVCGATAVTIEGYRRVEAQAQMDIEMHFMKWWDVDTITSAATSVAEEAIDDVEISLVLDVSGSMNNYNRLTNLKKAAKKFVQEMADKTEDGKLSISIVPYATQVSLPDYLMNELNVSGSNQRANCINFEADAFNTTTFDLGATHPRTLHFTPWRTYDRRPSNKFVYNEICDELANREVSILQKDPEVLKAHIDSFTAGGNTSIDLGLKWGLTLLDESFQPAIANLAGNQVPAEFATRPNTYSGNDSMKVLVLMTDGANTTQYMVKDPYRSGPSILWWNAKKSVYSTYDHESNKYFWHDVPYTEWDSKKGWYWGREIWQDDPYGNDDYTVYRCTYRSNGVCYQFDYSRSRTRTVTDNNGDPATSVNLDWTQVWERTTRRAIYDLLRESLGSSKASNWYYNAVSSVGSSQKDPRSRSMCAAARAKGIVIFTVAFEAPDAGKSLLKDCKSDDGAYYEATGDEIIDVFASIGSTIRNLRLTQ</sequence>